<gene>
    <name evidence="2" type="ORF">PFMALIP_00317</name>
</gene>
<feature type="region of interest" description="Disordered" evidence="1">
    <location>
        <begin position="116"/>
        <end position="150"/>
    </location>
</feature>
<proteinExistence type="predicted"/>
<accession>A0A024WXS8</accession>
<dbReference type="OrthoDB" id="372290at2759"/>
<feature type="compositionally biased region" description="Basic residues" evidence="1">
    <location>
        <begin position="130"/>
        <end position="147"/>
    </location>
</feature>
<evidence type="ECO:0000256" key="1">
    <source>
        <dbReference type="SAM" id="MobiDB-lite"/>
    </source>
</evidence>
<sequence length="238" mass="28610">MNKNKKKKKKTNHVIVENIQKECSFVLKKENNDIYVSNNKPIQIYNDRIIKLLNERTHKNVEEIIEGDYKDLNKNKYINDTVYIHAVGINILKASYIIQDLFSYYHEFVKSIQEPTISHNKNNNNNILEKKKKKKKKKKNKKKKKEEKKKNPLRYIDIHIECNTLIMNDNIITNIYDMDQHFNHNKNNDDDKSFYDEYDNLIKFASMKYDPLKHKYLERCKERRVTSVTIGIKKTPNK</sequence>
<name>A0A024WXS8_PLAFA</name>
<evidence type="ECO:0008006" key="4">
    <source>
        <dbReference type="Google" id="ProtNLM"/>
    </source>
</evidence>
<dbReference type="AlphaFoldDB" id="A0A024WXS8"/>
<dbReference type="EMBL" id="KI925481">
    <property type="protein sequence ID" value="ETW51585.1"/>
    <property type="molecule type" value="Genomic_DNA"/>
</dbReference>
<evidence type="ECO:0000313" key="2">
    <source>
        <dbReference type="EMBL" id="ETW51585.1"/>
    </source>
</evidence>
<dbReference type="Proteomes" id="UP000030699">
    <property type="component" value="Unassembled WGS sequence"/>
</dbReference>
<protein>
    <recommendedName>
        <fullName evidence="4">DNA/RNA-binding protein Alba-like domain-containing protein</fullName>
    </recommendedName>
</protein>
<reference evidence="2 3" key="1">
    <citation type="submission" date="2013-02" db="EMBL/GenBank/DDBJ databases">
        <title>The Genome Annotation of Plasmodium falciparum MaliPS096_E11.</title>
        <authorList>
            <consortium name="The Broad Institute Genome Sequencing Platform"/>
            <consortium name="The Broad Institute Genome Sequencing Center for Infectious Disease"/>
            <person name="Neafsey D."/>
            <person name="Hoffman S."/>
            <person name="Volkman S."/>
            <person name="Rosenthal P."/>
            <person name="Walker B."/>
            <person name="Young S.K."/>
            <person name="Zeng Q."/>
            <person name="Gargeya S."/>
            <person name="Fitzgerald M."/>
            <person name="Haas B."/>
            <person name="Abouelleil A."/>
            <person name="Allen A.W."/>
            <person name="Alvarado L."/>
            <person name="Arachchi H.M."/>
            <person name="Berlin A.M."/>
            <person name="Chapman S.B."/>
            <person name="Gainer-Dewar J."/>
            <person name="Goldberg J."/>
            <person name="Griggs A."/>
            <person name="Gujja S."/>
            <person name="Hansen M."/>
            <person name="Howarth C."/>
            <person name="Imamovic A."/>
            <person name="Ireland A."/>
            <person name="Larimer J."/>
            <person name="McCowan C."/>
            <person name="Murphy C."/>
            <person name="Pearson M."/>
            <person name="Poon T.W."/>
            <person name="Priest M."/>
            <person name="Roberts A."/>
            <person name="Saif S."/>
            <person name="Shea T."/>
            <person name="Sisk P."/>
            <person name="Sykes S."/>
            <person name="Wortman J."/>
            <person name="Nusbaum C."/>
            <person name="Birren B."/>
        </authorList>
    </citation>
    <scope>NUCLEOTIDE SEQUENCE [LARGE SCALE GENOMIC DNA]</scope>
    <source>
        <strain evidence="2 3">MaliPS096_E11</strain>
    </source>
</reference>
<reference evidence="2 3" key="2">
    <citation type="submission" date="2013-02" db="EMBL/GenBank/DDBJ databases">
        <title>The Genome Sequence of Plasmodium falciparum MaliPS096_E11.</title>
        <authorList>
            <consortium name="The Broad Institute Genome Sequencing Platform"/>
            <consortium name="The Broad Institute Genome Sequencing Center for Infectious Disease"/>
            <person name="Neafsey D."/>
            <person name="Cheeseman I."/>
            <person name="Volkman S."/>
            <person name="Adams J."/>
            <person name="Walker B."/>
            <person name="Young S.K."/>
            <person name="Zeng Q."/>
            <person name="Gargeya S."/>
            <person name="Fitzgerald M."/>
            <person name="Haas B."/>
            <person name="Abouelleil A."/>
            <person name="Alvarado L."/>
            <person name="Arachchi H.M."/>
            <person name="Berlin A.M."/>
            <person name="Chapman S.B."/>
            <person name="Dewar J."/>
            <person name="Goldberg J."/>
            <person name="Griggs A."/>
            <person name="Gujja S."/>
            <person name="Hansen M."/>
            <person name="Howarth C."/>
            <person name="Imamovic A."/>
            <person name="Larimer J."/>
            <person name="McCowan C."/>
            <person name="Murphy C."/>
            <person name="Neiman D."/>
            <person name="Pearson M."/>
            <person name="Priest M."/>
            <person name="Roberts A."/>
            <person name="Saif S."/>
            <person name="Shea T."/>
            <person name="Sisk P."/>
            <person name="Sykes S."/>
            <person name="Wortman J."/>
            <person name="Nusbaum C."/>
            <person name="Birren B."/>
        </authorList>
    </citation>
    <scope>NUCLEOTIDE SEQUENCE [LARGE SCALE GENOMIC DNA]</scope>
    <source>
        <strain evidence="2 3">MaliPS096_E11</strain>
    </source>
</reference>
<organism evidence="2 3">
    <name type="scientific">Plasmodium falciparum MaliPS096_E11</name>
    <dbReference type="NCBI Taxonomy" id="1036727"/>
    <lineage>
        <taxon>Eukaryota</taxon>
        <taxon>Sar</taxon>
        <taxon>Alveolata</taxon>
        <taxon>Apicomplexa</taxon>
        <taxon>Aconoidasida</taxon>
        <taxon>Haemosporida</taxon>
        <taxon>Plasmodiidae</taxon>
        <taxon>Plasmodium</taxon>
        <taxon>Plasmodium (Laverania)</taxon>
    </lineage>
</organism>
<evidence type="ECO:0000313" key="3">
    <source>
        <dbReference type="Proteomes" id="UP000030699"/>
    </source>
</evidence>